<evidence type="ECO:0000256" key="1">
    <source>
        <dbReference type="SAM" id="MobiDB-lite"/>
    </source>
</evidence>
<evidence type="ECO:0000313" key="2">
    <source>
        <dbReference type="EMBL" id="TXG76494.1"/>
    </source>
</evidence>
<comment type="caution">
    <text evidence="2">The sequence shown here is derived from an EMBL/GenBank/DDBJ whole genome shotgun (WGS) entry which is preliminary data.</text>
</comment>
<accession>A0A5C7J5Q0</accession>
<reference evidence="2 3" key="1">
    <citation type="submission" date="2018-09" db="EMBL/GenBank/DDBJ databases">
        <title>Metagenome Assembled Genomes from an Advanced Water Purification Facility.</title>
        <authorList>
            <person name="Stamps B.W."/>
            <person name="Spear J.R."/>
        </authorList>
    </citation>
    <scope>NUCLEOTIDE SEQUENCE [LARGE SCALE GENOMIC DNA]</scope>
    <source>
        <strain evidence="2">Bin_63_2</strain>
    </source>
</reference>
<proteinExistence type="predicted"/>
<protein>
    <submittedName>
        <fullName evidence="2">Uncharacterized protein</fullName>
    </submittedName>
</protein>
<sequence length="96" mass="10487">MTEADNSGRLSDKDERDAEIFLETLGIKPGDEVPTIASRNMGMGSASTSSDQIDPTLPPPYRLLTPDKVRDLVDRNRKSGRVYRQGINDAADLPLG</sequence>
<dbReference type="AlphaFoldDB" id="A0A5C7J5Q0"/>
<name>A0A5C7J5Q0_9BACT</name>
<dbReference type="EMBL" id="SSDS01000072">
    <property type="protein sequence ID" value="TXG76494.1"/>
    <property type="molecule type" value="Genomic_DNA"/>
</dbReference>
<organism evidence="2 3">
    <name type="scientific">Candidatus Dojkabacteria bacterium</name>
    <dbReference type="NCBI Taxonomy" id="2099670"/>
    <lineage>
        <taxon>Bacteria</taxon>
        <taxon>Candidatus Dojkabacteria</taxon>
    </lineage>
</organism>
<feature type="region of interest" description="Disordered" evidence="1">
    <location>
        <begin position="31"/>
        <end position="64"/>
    </location>
</feature>
<evidence type="ECO:0000313" key="3">
    <source>
        <dbReference type="Proteomes" id="UP000321026"/>
    </source>
</evidence>
<gene>
    <name evidence="2" type="ORF">E6Q11_04515</name>
</gene>
<dbReference type="Proteomes" id="UP000321026">
    <property type="component" value="Unassembled WGS sequence"/>
</dbReference>